<gene>
    <name evidence="8" type="ORF">ACFSBI_13425</name>
</gene>
<evidence type="ECO:0000256" key="4">
    <source>
        <dbReference type="ARBA" id="ARBA00022692"/>
    </source>
</evidence>
<evidence type="ECO:0000256" key="3">
    <source>
        <dbReference type="ARBA" id="ARBA00022475"/>
    </source>
</evidence>
<feature type="transmembrane region" description="Helical" evidence="7">
    <location>
        <begin position="36"/>
        <end position="52"/>
    </location>
</feature>
<evidence type="ECO:0000256" key="7">
    <source>
        <dbReference type="SAM" id="Phobius"/>
    </source>
</evidence>
<keyword evidence="4 7" id="KW-0812">Transmembrane</keyword>
<protein>
    <submittedName>
        <fullName evidence="8">Na+/H+ antiporter subunit E</fullName>
    </submittedName>
</protein>
<evidence type="ECO:0000256" key="2">
    <source>
        <dbReference type="ARBA" id="ARBA00006228"/>
    </source>
</evidence>
<proteinExistence type="inferred from homology"/>
<feature type="transmembrane region" description="Helical" evidence="7">
    <location>
        <begin position="115"/>
        <end position="133"/>
    </location>
</feature>
<dbReference type="EMBL" id="JBHUEA010000022">
    <property type="protein sequence ID" value="MFD1722550.1"/>
    <property type="molecule type" value="Genomic_DNA"/>
</dbReference>
<feature type="transmembrane region" description="Helical" evidence="7">
    <location>
        <begin position="72"/>
        <end position="94"/>
    </location>
</feature>
<name>A0ABW4LGD5_9MICO</name>
<comment type="subcellular location">
    <subcellularLocation>
        <location evidence="1">Cell membrane</location>
        <topology evidence="1">Multi-pass membrane protein</topology>
    </subcellularLocation>
</comment>
<evidence type="ECO:0000256" key="1">
    <source>
        <dbReference type="ARBA" id="ARBA00004651"/>
    </source>
</evidence>
<organism evidence="8 9">
    <name type="scientific">Amnibacterium endophyticum</name>
    <dbReference type="NCBI Taxonomy" id="2109337"/>
    <lineage>
        <taxon>Bacteria</taxon>
        <taxon>Bacillati</taxon>
        <taxon>Actinomycetota</taxon>
        <taxon>Actinomycetes</taxon>
        <taxon>Micrococcales</taxon>
        <taxon>Microbacteriaceae</taxon>
        <taxon>Amnibacterium</taxon>
    </lineage>
</organism>
<dbReference type="InterPro" id="IPR002758">
    <property type="entry name" value="Cation_antiport_E"/>
</dbReference>
<evidence type="ECO:0000256" key="6">
    <source>
        <dbReference type="ARBA" id="ARBA00023136"/>
    </source>
</evidence>
<keyword evidence="9" id="KW-1185">Reference proteome</keyword>
<dbReference type="NCBIfam" id="NF006521">
    <property type="entry name" value="PRK08965.1-5"/>
    <property type="match status" value="1"/>
</dbReference>
<comment type="similarity">
    <text evidence="2">Belongs to the CPA3 antiporters (TC 2.A.63) subunit E family.</text>
</comment>
<comment type="caution">
    <text evidence="8">The sequence shown here is derived from an EMBL/GenBank/DDBJ whole genome shotgun (WGS) entry which is preliminary data.</text>
</comment>
<dbReference type="PANTHER" id="PTHR34584:SF1">
    <property type="entry name" value="NA(+)_H(+) ANTIPORTER SUBUNIT E1"/>
    <property type="match status" value="1"/>
</dbReference>
<dbReference type="Pfam" id="PF01899">
    <property type="entry name" value="MNHE"/>
    <property type="match status" value="1"/>
</dbReference>
<dbReference type="PANTHER" id="PTHR34584">
    <property type="entry name" value="NA(+)/H(+) ANTIPORTER SUBUNIT E1"/>
    <property type="match status" value="1"/>
</dbReference>
<sequence>MSDAPRRVTNRWTTGPPLVIGLVVLWLLLWRSIAPLTIVTGIITAVVVVRVFELPPVPHVGRFRPIAALSLLVWFAGQVAIASVQVAAQAFAALGPSRGPTSAIVRVQLRTRDDLLLSLTAVIMALIPGTVVVELDRADSVLYLHLLDGGTPEARERCRQEVIESERRLVRAIGSPGEQEAAG</sequence>
<evidence type="ECO:0000313" key="8">
    <source>
        <dbReference type="EMBL" id="MFD1722550.1"/>
    </source>
</evidence>
<accession>A0ABW4LGD5</accession>
<keyword evidence="6 7" id="KW-0472">Membrane</keyword>
<feature type="transmembrane region" description="Helical" evidence="7">
    <location>
        <begin position="12"/>
        <end position="29"/>
    </location>
</feature>
<reference evidence="9" key="1">
    <citation type="journal article" date="2019" name="Int. J. Syst. Evol. Microbiol.">
        <title>The Global Catalogue of Microorganisms (GCM) 10K type strain sequencing project: providing services to taxonomists for standard genome sequencing and annotation.</title>
        <authorList>
            <consortium name="The Broad Institute Genomics Platform"/>
            <consortium name="The Broad Institute Genome Sequencing Center for Infectious Disease"/>
            <person name="Wu L."/>
            <person name="Ma J."/>
        </authorList>
    </citation>
    <scope>NUCLEOTIDE SEQUENCE [LARGE SCALE GENOMIC DNA]</scope>
    <source>
        <strain evidence="9">CGMCC 1.12471</strain>
    </source>
</reference>
<keyword evidence="3" id="KW-1003">Cell membrane</keyword>
<dbReference type="RefSeq" id="WP_377935748.1">
    <property type="nucleotide sequence ID" value="NZ_JBHUEA010000022.1"/>
</dbReference>
<keyword evidence="5 7" id="KW-1133">Transmembrane helix</keyword>
<evidence type="ECO:0000256" key="5">
    <source>
        <dbReference type="ARBA" id="ARBA00022989"/>
    </source>
</evidence>
<evidence type="ECO:0000313" key="9">
    <source>
        <dbReference type="Proteomes" id="UP001597347"/>
    </source>
</evidence>
<dbReference type="Proteomes" id="UP001597347">
    <property type="component" value="Unassembled WGS sequence"/>
</dbReference>